<feature type="compositionally biased region" description="Acidic residues" evidence="1">
    <location>
        <begin position="718"/>
        <end position="731"/>
    </location>
</feature>
<feature type="region of interest" description="Disordered" evidence="1">
    <location>
        <begin position="261"/>
        <end position="352"/>
    </location>
</feature>
<dbReference type="EMBL" id="CAMXCT010000784">
    <property type="protein sequence ID" value="CAI3983251.1"/>
    <property type="molecule type" value="Genomic_DNA"/>
</dbReference>
<proteinExistence type="predicted"/>
<evidence type="ECO:0000313" key="2">
    <source>
        <dbReference type="EMBL" id="CAI3983251.1"/>
    </source>
</evidence>
<feature type="compositionally biased region" description="Basic and acidic residues" evidence="1">
    <location>
        <begin position="1147"/>
        <end position="1158"/>
    </location>
</feature>
<dbReference type="EMBL" id="CAMXCT030000784">
    <property type="protein sequence ID" value="CAL4770563.1"/>
    <property type="molecule type" value="Genomic_DNA"/>
</dbReference>
<keyword evidence="4" id="KW-1185">Reference proteome</keyword>
<feature type="compositionally biased region" description="Basic residues" evidence="1">
    <location>
        <begin position="674"/>
        <end position="693"/>
    </location>
</feature>
<evidence type="ECO:0000313" key="3">
    <source>
        <dbReference type="EMBL" id="CAL4770563.1"/>
    </source>
</evidence>
<feature type="compositionally biased region" description="Basic and acidic residues" evidence="1">
    <location>
        <begin position="657"/>
        <end position="673"/>
    </location>
</feature>
<reference evidence="2" key="1">
    <citation type="submission" date="2022-10" db="EMBL/GenBank/DDBJ databases">
        <authorList>
            <person name="Chen Y."/>
            <person name="Dougan E. K."/>
            <person name="Chan C."/>
            <person name="Rhodes N."/>
            <person name="Thang M."/>
        </authorList>
    </citation>
    <scope>NUCLEOTIDE SEQUENCE</scope>
</reference>
<reference evidence="3 4" key="2">
    <citation type="submission" date="2024-05" db="EMBL/GenBank/DDBJ databases">
        <authorList>
            <person name="Chen Y."/>
            <person name="Shah S."/>
            <person name="Dougan E. K."/>
            <person name="Thang M."/>
            <person name="Chan C."/>
        </authorList>
    </citation>
    <scope>NUCLEOTIDE SEQUENCE [LARGE SCALE GENOMIC DNA]</scope>
</reference>
<feature type="compositionally biased region" description="Basic and acidic residues" evidence="1">
    <location>
        <begin position="747"/>
        <end position="777"/>
    </location>
</feature>
<dbReference type="Proteomes" id="UP001152797">
    <property type="component" value="Unassembled WGS sequence"/>
</dbReference>
<accession>A0A9P1C1D0</accession>
<dbReference type="EMBL" id="CAMXCT020000784">
    <property type="protein sequence ID" value="CAL1136626.1"/>
    <property type="molecule type" value="Genomic_DNA"/>
</dbReference>
<feature type="region of interest" description="Disordered" evidence="1">
    <location>
        <begin position="1125"/>
        <end position="1158"/>
    </location>
</feature>
<comment type="caution">
    <text evidence="2">The sequence shown here is derived from an EMBL/GenBank/DDBJ whole genome shotgun (WGS) entry which is preliminary data.</text>
</comment>
<feature type="region of interest" description="Disordered" evidence="1">
    <location>
        <begin position="548"/>
        <end position="599"/>
    </location>
</feature>
<feature type="compositionally biased region" description="Basic and acidic residues" evidence="1">
    <location>
        <begin position="694"/>
        <end position="708"/>
    </location>
</feature>
<evidence type="ECO:0000313" key="4">
    <source>
        <dbReference type="Proteomes" id="UP001152797"/>
    </source>
</evidence>
<feature type="compositionally biased region" description="Basic and acidic residues" evidence="1">
    <location>
        <begin position="561"/>
        <end position="584"/>
    </location>
</feature>
<organism evidence="2">
    <name type="scientific">Cladocopium goreaui</name>
    <dbReference type="NCBI Taxonomy" id="2562237"/>
    <lineage>
        <taxon>Eukaryota</taxon>
        <taxon>Sar</taxon>
        <taxon>Alveolata</taxon>
        <taxon>Dinophyceae</taxon>
        <taxon>Suessiales</taxon>
        <taxon>Symbiodiniaceae</taxon>
        <taxon>Cladocopium</taxon>
    </lineage>
</organism>
<feature type="compositionally biased region" description="Basic residues" evidence="1">
    <location>
        <begin position="271"/>
        <end position="281"/>
    </location>
</feature>
<feature type="compositionally biased region" description="Basic and acidic residues" evidence="1">
    <location>
        <begin position="787"/>
        <end position="796"/>
    </location>
</feature>
<feature type="region of interest" description="Disordered" evidence="1">
    <location>
        <begin position="656"/>
        <end position="813"/>
    </location>
</feature>
<evidence type="ECO:0000256" key="1">
    <source>
        <dbReference type="SAM" id="MobiDB-lite"/>
    </source>
</evidence>
<name>A0A9P1C1D0_9DINO</name>
<sequence>MPVSRRTQSVLVALVGRRMEALQQSLDDLPEAFRTHVATLGISAVPAGVNLEEIWQSARATPLRSRNQQLVLQQAVHGRAPQGVASLQCMQVFQQQLATQTATMMAHAVVGALQLRDQELPLRNLHVFARQTETGAAAPRAAGLEQLMLRAQTPGASLAALQVERRSEPVLALANGPAQGGGSTEESAAALENGVAAPEIQAGEVPAGALPAASGAVPNAAFAAADGAAVAAAAAAETPEPPTEIPSQVAATVQSLAKAHYEKALPDSGKGKGKGLKKSLKRPSAVRQTPLKRPAAAQAPAIEKTQEHDEPAKSSTATSAKKRPASAAGGKASKKRPAAAGSAEGGLKHLSEKKLADGTVQLRLGDRPSADAPPVLVRWRAKVLTHTQAAIRRVQENAAEWGYPLEEFPILEELEDMQLRLRMDPALPPCEAHAVLRKVVDAPPAFDVGGCVRARHWRAAGCLVAYAQHGRGLRAAWLRARNTLMACGLLGCVRATRWWPAGCLVACAQHDGGLRAAWLRTRNAVPEFTAKLTCGLRLPCVRQGKSSRRRSGRCDAAGAEAPKEKPSEEDGQKDAAKPAREASHKPGGARKNWHRKDGDDDTWTCPDCKRVIKNHPASKDQHRVSAYCFSHRLWNAHAFDDWSLCEKYGKVGTGYEEEGRKATRNRHWDSRSKERTHRRKERSRSRSNRHRLRSRDSARAARSAERRRQDKRRKASDTESEDESVEVDYEEDGRARKSKTVAPATASEEKAAAAKTEKSQLKEAAKKPRKSSGKDGDGSVQKAPKSSAKEKGKDSSDECTYTSSPEEDKKKPLVATKSAAAPAAKAGGLALPAVAKAAQKASDRRLKGLASTVSDWKIVVMAETAAAAPAVMQVAASQEATTDAVVVVDGAQAPTAEAAEAAVETIEASAEALAPAEDAIPASQPRTPEVATCRRCQQEIQVKDAICTAKFRLELRYTCHPCHAVLSQLQRRGVDIKEVLTEAAAVTFFQDAKNERANGMEGRLCYAQSRALLVQKMVESTTHLEKNGSEGEFQPLSHWMLRGYDCDRIEALAERREHPILGPTFRVDIDKMSKEQIRAITEERLLNIESQARERQQHRAAGGDGSSAAARALPDLGVEVEHVAAAADKKRKSPEEKQAASAAAKAQRQEEKKRQKLERVATSAAAKVLPQLKKCYDKLNEVLDKVSTCGAGLPEASAEHVQKTKATLEETVKHATHMLAAAAKGQDLNLGTDVLKTEKGLNDILKEGNAAIRSLQFYIRETKESAKAAKAQGGAAKAKAKKQCGGKEDIERIADALENLKEVLAQIHVSEAYVDHVSMTKFCDRVLWSTRGLLLQWEVTTTSLQELPVKKMPALEKNPVWRITHPNRERYLSEVSAGVNFLLAQQEILTGEPWDWLFHFVHQLEYSKDVAAAMARFSENSIAKIRGWLNGKACNQKKSGALKRKMSAALSPYRACYKEVAVCEKETGQKSIIFYMADVRRLLRLYASECPSFASLLRSPAARKFDVFLAHDEATAGNVLNPQQRMKTLLVYFTLRPLSQYFETARAWMPVAAITHEQIQQCPGGLSAITACIVEDWLEQNLVSDFVVADGVPPMSLAIAGFISDMENQRGAFAAKGSAALKPCIRCGNCLMKGAQGAEVSENFFTIEEHDLALFVANDARDVENYIVHWINQIPNVSKAEVELRQKCLGFQLDPNSIWSYPRARSICHIGIAINDAMHAYWANGICNSEIALVVNAVKRHTHMDVSHLCDAMVSANWKRHKPEENKHWCKRLWTPALFGEYEYKGSATQCHALMALMRWYCETLWVHIPCLRAVAECFLALARCTDALRQGKKTHDWSDLDKAQSDHHKLFATVHPGLMRPKHHHRLHLSNHYRKHHVSSNCWGIEQSHQNYKTIYADNLQQFLRADNGGKAYSQQLMPRLLLRSLQLCREHPFESGDFTLVSPFTTAEVEASTGLQGTEISRSCRLRLGIIHENSIVLWGKSYENAAVCRFFLERDKRHFVYFTNLHLSARGESYRCFRSIGEADIMPMDELHPLRIPAFTSAESAKIICLL</sequence>
<protein>
    <submittedName>
        <fullName evidence="2">Uncharacterized protein</fullName>
    </submittedName>
</protein>
<gene>
    <name evidence="2" type="ORF">C1SCF055_LOCUS10875</name>
</gene>